<dbReference type="InterPro" id="IPR015867">
    <property type="entry name" value="N-reg_PII/ATP_PRibTrfase_C"/>
</dbReference>
<dbReference type="RefSeq" id="WP_371870220.1">
    <property type="nucleotide sequence ID" value="NZ_BMEQ01000006.1"/>
</dbReference>
<dbReference type="Proteomes" id="UP000638848">
    <property type="component" value="Unassembled WGS sequence"/>
</dbReference>
<proteinExistence type="predicted"/>
<evidence type="ECO:0000256" key="1">
    <source>
        <dbReference type="SAM" id="MobiDB-lite"/>
    </source>
</evidence>
<dbReference type="Gene3D" id="3.30.70.120">
    <property type="match status" value="1"/>
</dbReference>
<keyword evidence="3" id="KW-1185">Reference proteome</keyword>
<feature type="region of interest" description="Disordered" evidence="1">
    <location>
        <begin position="115"/>
        <end position="144"/>
    </location>
</feature>
<comment type="caution">
    <text evidence="2">The sequence shown here is derived from an EMBL/GenBank/DDBJ whole genome shotgun (WGS) entry which is preliminary data.</text>
</comment>
<dbReference type="PANTHER" id="PTHR41774:SF1">
    <property type="entry name" value="NGG1P INTERACTING FACTOR NIF3"/>
    <property type="match status" value="1"/>
</dbReference>
<reference evidence="2" key="1">
    <citation type="journal article" date="2014" name="Int. J. Syst. Evol. Microbiol.">
        <title>Complete genome sequence of Corynebacterium casei LMG S-19264T (=DSM 44701T), isolated from a smear-ripened cheese.</title>
        <authorList>
            <consortium name="US DOE Joint Genome Institute (JGI-PGF)"/>
            <person name="Walter F."/>
            <person name="Albersmeier A."/>
            <person name="Kalinowski J."/>
            <person name="Ruckert C."/>
        </authorList>
    </citation>
    <scope>NUCLEOTIDE SEQUENCE</scope>
    <source>
        <strain evidence="2">CGMCC 1.12187</strain>
    </source>
</reference>
<dbReference type="SUPFAM" id="SSF102705">
    <property type="entry name" value="NIF3 (NGG1p interacting factor 3)-like"/>
    <property type="match status" value="1"/>
</dbReference>
<evidence type="ECO:0000313" key="3">
    <source>
        <dbReference type="Proteomes" id="UP000638848"/>
    </source>
</evidence>
<feature type="compositionally biased region" description="Basic and acidic residues" evidence="1">
    <location>
        <begin position="118"/>
        <end position="136"/>
    </location>
</feature>
<dbReference type="InterPro" id="IPR036069">
    <property type="entry name" value="DUF34/NIF3_sf"/>
</dbReference>
<name>A0A917GQT6_9MICC</name>
<reference evidence="2" key="2">
    <citation type="submission" date="2020-09" db="EMBL/GenBank/DDBJ databases">
        <authorList>
            <person name="Sun Q."/>
            <person name="Zhou Y."/>
        </authorList>
    </citation>
    <scope>NUCLEOTIDE SEQUENCE</scope>
    <source>
        <strain evidence="2">CGMCC 1.12187</strain>
    </source>
</reference>
<sequence>MTTEELRTTEELMTTEEPRTHALVVYVPATHAEAVLQALGDAGAGRFGNYSHTAFVSRGTGRFTPLPGANPTIGEVGTPEEVDEVRVEVLYPAAERETVLRAMAGAHPYEVPAFHTFPVHDRGPSFDEQGRLRGRPDPAGGSSG</sequence>
<gene>
    <name evidence="2" type="ORF">GCM10011374_16290</name>
</gene>
<organism evidence="2 3">
    <name type="scientific">Kocuria dechangensis</name>
    <dbReference type="NCBI Taxonomy" id="1176249"/>
    <lineage>
        <taxon>Bacteria</taxon>
        <taxon>Bacillati</taxon>
        <taxon>Actinomycetota</taxon>
        <taxon>Actinomycetes</taxon>
        <taxon>Micrococcales</taxon>
        <taxon>Micrococcaceae</taxon>
        <taxon>Kocuria</taxon>
    </lineage>
</organism>
<protein>
    <submittedName>
        <fullName evidence="2">Uncharacterized protein</fullName>
    </submittedName>
</protein>
<dbReference type="AlphaFoldDB" id="A0A917GQT6"/>
<dbReference type="PANTHER" id="PTHR41774">
    <property type="match status" value="1"/>
</dbReference>
<dbReference type="EMBL" id="BMEQ01000006">
    <property type="protein sequence ID" value="GGG54167.1"/>
    <property type="molecule type" value="Genomic_DNA"/>
</dbReference>
<evidence type="ECO:0000313" key="2">
    <source>
        <dbReference type="EMBL" id="GGG54167.1"/>
    </source>
</evidence>
<accession>A0A917GQT6</accession>